<evidence type="ECO:0000313" key="2">
    <source>
        <dbReference type="Proteomes" id="UP000694621"/>
    </source>
</evidence>
<name>A0A8B9JTP4_ASTMX</name>
<dbReference type="Ensembl" id="ENSAMXT00005029231.1">
    <property type="protein sequence ID" value="ENSAMXP00005026556.1"/>
    <property type="gene ID" value="ENSAMXG00005013323.1"/>
</dbReference>
<protein>
    <submittedName>
        <fullName evidence="1">Uncharacterized LOC103026331</fullName>
    </submittedName>
</protein>
<proteinExistence type="predicted"/>
<gene>
    <name evidence="1" type="primary">LOC103026331</name>
</gene>
<sequence>MIHSFATERNVQIYQPVFNMFKGTIEKAKVNEVWGNLATSYFPGAPPIQSEPLEFLCYLLSTNAMETVIVNVLKYGVDLMSEIKKIDFDDLSERLKSAVESFFRKFTEIERTELQKEKDKLFLVLSCFTKTTVFFWDRFLNTTDTPLLEEQYNEVERKLTDQKFGETLEELLKPIFESETVNDVLRLHFDFYEEFYTVPAWAIFSLMHYDSNRIARTLRTGFMVTVVNSYPIYEKLSEMGVFSKMKKQYLRAVDIAVALADTEEFQAFREEYYEKWKSFREELNRLTNEERRQLNNVFPQLRASLRMFLNKSEEMVNKINAEIDDNTLTSLAMNWAFTRSLCIEKLLDNGVLTQDRLDEAERIFQDGISGFLGKYEELTQGMEKQKVEDTFK</sequence>
<evidence type="ECO:0000313" key="1">
    <source>
        <dbReference type="Ensembl" id="ENSAMXP00005026556.1"/>
    </source>
</evidence>
<dbReference type="AlphaFoldDB" id="A0A8B9JTP4"/>
<reference evidence="1" key="1">
    <citation type="submission" date="2025-08" db="UniProtKB">
        <authorList>
            <consortium name="Ensembl"/>
        </authorList>
    </citation>
    <scope>IDENTIFICATION</scope>
</reference>
<dbReference type="Proteomes" id="UP000694621">
    <property type="component" value="Unplaced"/>
</dbReference>
<accession>A0A8B9JTP4</accession>
<organism evidence="1 2">
    <name type="scientific">Astyanax mexicanus</name>
    <name type="common">Blind cave fish</name>
    <name type="synonym">Astyanax fasciatus mexicanus</name>
    <dbReference type="NCBI Taxonomy" id="7994"/>
    <lineage>
        <taxon>Eukaryota</taxon>
        <taxon>Metazoa</taxon>
        <taxon>Chordata</taxon>
        <taxon>Craniata</taxon>
        <taxon>Vertebrata</taxon>
        <taxon>Euteleostomi</taxon>
        <taxon>Actinopterygii</taxon>
        <taxon>Neopterygii</taxon>
        <taxon>Teleostei</taxon>
        <taxon>Ostariophysi</taxon>
        <taxon>Characiformes</taxon>
        <taxon>Characoidei</taxon>
        <taxon>Acestrorhamphidae</taxon>
        <taxon>Acestrorhamphinae</taxon>
        <taxon>Astyanax</taxon>
    </lineage>
</organism>